<reference evidence="2" key="1">
    <citation type="submission" date="2020-08" db="EMBL/GenBank/DDBJ databases">
        <title>Multicomponent nature underlies the extraordinary mechanical properties of spider dragline silk.</title>
        <authorList>
            <person name="Kono N."/>
            <person name="Nakamura H."/>
            <person name="Mori M."/>
            <person name="Yoshida Y."/>
            <person name="Ohtoshi R."/>
            <person name="Malay A.D."/>
            <person name="Moran D.A.P."/>
            <person name="Tomita M."/>
            <person name="Numata K."/>
            <person name="Arakawa K."/>
        </authorList>
    </citation>
    <scope>NUCLEOTIDE SEQUENCE</scope>
</reference>
<comment type="caution">
    <text evidence="2">The sequence shown here is derived from an EMBL/GenBank/DDBJ whole genome shotgun (WGS) entry which is preliminary data.</text>
</comment>
<accession>A0A8X6P7I5</accession>
<dbReference type="AlphaFoldDB" id="A0A8X6P7I5"/>
<feature type="region of interest" description="Disordered" evidence="1">
    <location>
        <begin position="1"/>
        <end position="76"/>
    </location>
</feature>
<evidence type="ECO:0000256" key="1">
    <source>
        <dbReference type="SAM" id="MobiDB-lite"/>
    </source>
</evidence>
<evidence type="ECO:0000313" key="3">
    <source>
        <dbReference type="Proteomes" id="UP000887013"/>
    </source>
</evidence>
<name>A0A8X6P7I5_NEPPI</name>
<dbReference type="Proteomes" id="UP000887013">
    <property type="component" value="Unassembled WGS sequence"/>
</dbReference>
<protein>
    <submittedName>
        <fullName evidence="2">Uncharacterized protein</fullName>
    </submittedName>
</protein>
<gene>
    <name evidence="2" type="ORF">NPIL_495301</name>
</gene>
<dbReference type="EMBL" id="BMAW01016982">
    <property type="protein sequence ID" value="GFT51676.1"/>
    <property type="molecule type" value="Genomic_DNA"/>
</dbReference>
<keyword evidence="3" id="KW-1185">Reference proteome</keyword>
<proteinExistence type="predicted"/>
<organism evidence="2 3">
    <name type="scientific">Nephila pilipes</name>
    <name type="common">Giant wood spider</name>
    <name type="synonym">Nephila maculata</name>
    <dbReference type="NCBI Taxonomy" id="299642"/>
    <lineage>
        <taxon>Eukaryota</taxon>
        <taxon>Metazoa</taxon>
        <taxon>Ecdysozoa</taxon>
        <taxon>Arthropoda</taxon>
        <taxon>Chelicerata</taxon>
        <taxon>Arachnida</taxon>
        <taxon>Araneae</taxon>
        <taxon>Araneomorphae</taxon>
        <taxon>Entelegynae</taxon>
        <taxon>Araneoidea</taxon>
        <taxon>Nephilidae</taxon>
        <taxon>Nephila</taxon>
    </lineage>
</organism>
<feature type="compositionally biased region" description="Basic and acidic residues" evidence="1">
    <location>
        <begin position="1"/>
        <end position="16"/>
    </location>
</feature>
<evidence type="ECO:0000313" key="2">
    <source>
        <dbReference type="EMBL" id="GFT51676.1"/>
    </source>
</evidence>
<sequence>MDKEGEVESGGTEHKTTVIPNLGKGQLETPEPMPRRVVDLAPEAPPPRIVEDENPFQTPEHSESDLEVTGTVALTP</sequence>